<sequence>MGSISDKKGAQLSAITSFVTSVILFSVGGILYAFSEKELSSDVGLVKENFTNKLANAPSQVLPNGKHTKWRKLESILKIIEYNQILRKEKEKARKRKKKLKESSKIIFIIGWVSIVVCPVFVCSAIYYHIKDKRKEITRNQVINSSEQSIQNDQYESYHHLNQDYSPPQIFVEVPRSVHSRNVSHYDYTEPPSYEEVMKGN</sequence>
<proteinExistence type="predicted"/>
<evidence type="ECO:0000313" key="2">
    <source>
        <dbReference type="EMBL" id="CAD5122399.1"/>
    </source>
</evidence>
<name>A0A7I8W2U7_9ANNE</name>
<feature type="transmembrane region" description="Helical" evidence="1">
    <location>
        <begin position="106"/>
        <end position="130"/>
    </location>
</feature>
<comment type="caution">
    <text evidence="2">The sequence shown here is derived from an EMBL/GenBank/DDBJ whole genome shotgun (WGS) entry which is preliminary data.</text>
</comment>
<keyword evidence="1" id="KW-0472">Membrane</keyword>
<dbReference type="AlphaFoldDB" id="A0A7I8W2U7"/>
<accession>A0A7I8W2U7</accession>
<evidence type="ECO:0000313" key="3">
    <source>
        <dbReference type="Proteomes" id="UP000549394"/>
    </source>
</evidence>
<organism evidence="2 3">
    <name type="scientific">Dimorphilus gyrociliatus</name>
    <dbReference type="NCBI Taxonomy" id="2664684"/>
    <lineage>
        <taxon>Eukaryota</taxon>
        <taxon>Metazoa</taxon>
        <taxon>Spiralia</taxon>
        <taxon>Lophotrochozoa</taxon>
        <taxon>Annelida</taxon>
        <taxon>Polychaeta</taxon>
        <taxon>Polychaeta incertae sedis</taxon>
        <taxon>Dinophilidae</taxon>
        <taxon>Dimorphilus</taxon>
    </lineage>
</organism>
<keyword evidence="3" id="KW-1185">Reference proteome</keyword>
<dbReference type="Proteomes" id="UP000549394">
    <property type="component" value="Unassembled WGS sequence"/>
</dbReference>
<protein>
    <submittedName>
        <fullName evidence="2">DgyrCDS10828</fullName>
    </submittedName>
</protein>
<gene>
    <name evidence="2" type="ORF">DGYR_LOCUS10215</name>
</gene>
<keyword evidence="1" id="KW-1133">Transmembrane helix</keyword>
<reference evidence="2 3" key="1">
    <citation type="submission" date="2020-08" db="EMBL/GenBank/DDBJ databases">
        <authorList>
            <person name="Hejnol A."/>
        </authorList>
    </citation>
    <scope>NUCLEOTIDE SEQUENCE [LARGE SCALE GENOMIC DNA]</scope>
</reference>
<feature type="transmembrane region" description="Helical" evidence="1">
    <location>
        <begin position="12"/>
        <end position="34"/>
    </location>
</feature>
<dbReference type="EMBL" id="CAJFCJ010000017">
    <property type="protein sequence ID" value="CAD5122399.1"/>
    <property type="molecule type" value="Genomic_DNA"/>
</dbReference>
<keyword evidence="1" id="KW-0812">Transmembrane</keyword>
<evidence type="ECO:0000256" key="1">
    <source>
        <dbReference type="SAM" id="Phobius"/>
    </source>
</evidence>